<comment type="caution">
    <text evidence="1">The sequence shown here is derived from an EMBL/GenBank/DDBJ whole genome shotgun (WGS) entry which is preliminary data.</text>
</comment>
<gene>
    <name evidence="1" type="ORF">Apa02nite_098260</name>
</gene>
<reference evidence="1 2" key="1">
    <citation type="submission" date="2021-01" db="EMBL/GenBank/DDBJ databases">
        <title>Whole genome shotgun sequence of Actinoplanes palleronii NBRC 14916.</title>
        <authorList>
            <person name="Komaki H."/>
            <person name="Tamura T."/>
        </authorList>
    </citation>
    <scope>NUCLEOTIDE SEQUENCE [LARGE SCALE GENOMIC DNA]</scope>
    <source>
        <strain evidence="1 2">NBRC 14916</strain>
    </source>
</reference>
<evidence type="ECO:0000313" key="2">
    <source>
        <dbReference type="Proteomes" id="UP000624709"/>
    </source>
</evidence>
<proteinExistence type="predicted"/>
<dbReference type="Proteomes" id="UP000624709">
    <property type="component" value="Unassembled WGS sequence"/>
</dbReference>
<dbReference type="EMBL" id="BOMS01000186">
    <property type="protein sequence ID" value="GIE73718.1"/>
    <property type="molecule type" value="Genomic_DNA"/>
</dbReference>
<accession>A0ABQ4BSR2</accession>
<name>A0ABQ4BSR2_9ACTN</name>
<sequence length="65" mass="6738">MSSYSGFSGEVDGVVAASATRSCNRARISSAEYARRLRSARAITAPVAATPASPASPATFHHRIS</sequence>
<keyword evidence="2" id="KW-1185">Reference proteome</keyword>
<organism evidence="1 2">
    <name type="scientific">Actinoplanes palleronii</name>
    <dbReference type="NCBI Taxonomy" id="113570"/>
    <lineage>
        <taxon>Bacteria</taxon>
        <taxon>Bacillati</taxon>
        <taxon>Actinomycetota</taxon>
        <taxon>Actinomycetes</taxon>
        <taxon>Micromonosporales</taxon>
        <taxon>Micromonosporaceae</taxon>
        <taxon>Actinoplanes</taxon>
    </lineage>
</organism>
<evidence type="ECO:0000313" key="1">
    <source>
        <dbReference type="EMBL" id="GIE73718.1"/>
    </source>
</evidence>
<protein>
    <submittedName>
        <fullName evidence="1">Uncharacterized protein</fullName>
    </submittedName>
</protein>